<dbReference type="SUPFAM" id="SSF53448">
    <property type="entry name" value="Nucleotide-diphospho-sugar transferases"/>
    <property type="match status" value="1"/>
</dbReference>
<dbReference type="Pfam" id="PF12804">
    <property type="entry name" value="NTP_transf_3"/>
    <property type="match status" value="1"/>
</dbReference>
<accession>A0AAN1XXR2</accession>
<evidence type="ECO:0000259" key="1">
    <source>
        <dbReference type="Pfam" id="PF12804"/>
    </source>
</evidence>
<feature type="domain" description="MobA-like NTP transferase" evidence="1">
    <location>
        <begin position="21"/>
        <end position="123"/>
    </location>
</feature>
<reference evidence="2 3" key="1">
    <citation type="journal article" date="2022" name="ISME Commun">
        <title>Vulcanimicrobium alpinus gen. nov. sp. nov., the first cultivated representative of the candidate phylum 'Eremiobacterota', is a metabolically versatile aerobic anoxygenic phototroph.</title>
        <authorList>
            <person name="Yabe S."/>
            <person name="Muto K."/>
            <person name="Abe K."/>
            <person name="Yokota A."/>
            <person name="Staudigel H."/>
            <person name="Tebo B.M."/>
        </authorList>
    </citation>
    <scope>NUCLEOTIDE SEQUENCE [LARGE SCALE GENOMIC DNA]</scope>
    <source>
        <strain evidence="2 3">WC8-2</strain>
    </source>
</reference>
<evidence type="ECO:0000313" key="3">
    <source>
        <dbReference type="Proteomes" id="UP001317532"/>
    </source>
</evidence>
<keyword evidence="3" id="KW-1185">Reference proteome</keyword>
<dbReference type="RefSeq" id="WP_317994205.1">
    <property type="nucleotide sequence ID" value="NZ_AP025523.1"/>
</dbReference>
<sequence>MSLRAVITAGGLVDDAFAAAIGTPVKALAPFGERRLIDIVLDACADAGIDGIAVIGGDAVRAHLTKRATNGVRTIDAAADGGTNVMRALDAWPGERFVYLTSDLPFATGPGVRDLVTRSDGSALTMGIASTQRYDERFPNAPPYGVALGGERLVNACGFVIAPDAIAPLRSFATKFFAARKSLLQMALLLGPALCLRFAFKRLTVSQIEAHAQRTLGIPVAAIRDCDPGLCYDVDTLEEYRDACTRLG</sequence>
<dbReference type="Proteomes" id="UP001317532">
    <property type="component" value="Chromosome"/>
</dbReference>
<evidence type="ECO:0000313" key="2">
    <source>
        <dbReference type="EMBL" id="BDE06546.1"/>
    </source>
</evidence>
<dbReference type="GO" id="GO:0016779">
    <property type="term" value="F:nucleotidyltransferase activity"/>
    <property type="evidence" value="ECO:0007669"/>
    <property type="project" value="UniProtKB-ARBA"/>
</dbReference>
<protein>
    <recommendedName>
        <fullName evidence="1">MobA-like NTP transferase domain-containing protein</fullName>
    </recommendedName>
</protein>
<gene>
    <name evidence="2" type="ORF">WPS_18220</name>
</gene>
<name>A0AAN1XXR2_UNVUL</name>
<dbReference type="EMBL" id="AP025523">
    <property type="protein sequence ID" value="BDE06546.1"/>
    <property type="molecule type" value="Genomic_DNA"/>
</dbReference>
<organism evidence="2 3">
    <name type="scientific">Vulcanimicrobium alpinum</name>
    <dbReference type="NCBI Taxonomy" id="3016050"/>
    <lineage>
        <taxon>Bacteria</taxon>
        <taxon>Bacillati</taxon>
        <taxon>Vulcanimicrobiota</taxon>
        <taxon>Vulcanimicrobiia</taxon>
        <taxon>Vulcanimicrobiales</taxon>
        <taxon>Vulcanimicrobiaceae</taxon>
        <taxon>Vulcanimicrobium</taxon>
    </lineage>
</organism>
<proteinExistence type="predicted"/>
<dbReference type="Gene3D" id="3.90.550.10">
    <property type="entry name" value="Spore Coat Polysaccharide Biosynthesis Protein SpsA, Chain A"/>
    <property type="match status" value="1"/>
</dbReference>
<dbReference type="InterPro" id="IPR029044">
    <property type="entry name" value="Nucleotide-diphossugar_trans"/>
</dbReference>
<dbReference type="KEGG" id="vab:WPS_18220"/>
<dbReference type="AlphaFoldDB" id="A0AAN1XXR2"/>
<dbReference type="InterPro" id="IPR025877">
    <property type="entry name" value="MobA-like_NTP_Trfase"/>
</dbReference>